<evidence type="ECO:0000259" key="4">
    <source>
        <dbReference type="PROSITE" id="PS01124"/>
    </source>
</evidence>
<sequence length="524" mass="59000">MIRRTTIFLSSIRKYRSADAFMRTRRVPAYFLGLLTEGSGSVTVNGRARKLEALQPILLTPGSVVRFAGDGGELEIYLLLLEPVTVAKHAGRVTLADVPDIPLKLAGGEVRLRGKRQTAERIERLYAEARKPRGSRDDVKLQLLFQELYGDMLKEMLEQEQAPVAEESFRESMSYLRRHLHENISLERLADIAKLTPTSYSRKFKKATGATPFEYLASLRVEEAKARLSAGGLSVKEVSAQVGFNSEFYFSRVFKQSVGIAPNLYIKRSALRIAVVACSNFGDILHSLGTDPVARLNCFRYPGTDGPRHAFCVASALVALREARPELILIDRYHRELEERLKEVAPTVCIGHHDDWRRVLRYIAELTGRERNASLALDRLAERTYDARKRLRASLEGGSLTLLRITDRAVRIQGLPGHPLNELLYGELGLTAGSSSPAIDRKVEVEPEQLARLDLHSDYLFVQKLRRGPGSDDVLGRLVNSPFWQGHEAVRSRRVRFIPNWYAMSWTPGGRSDIIDSLLRLNDE</sequence>
<dbReference type="InterPro" id="IPR037923">
    <property type="entry name" value="HTH-like"/>
</dbReference>
<dbReference type="InterPro" id="IPR009057">
    <property type="entry name" value="Homeodomain-like_sf"/>
</dbReference>
<keyword evidence="1" id="KW-0805">Transcription regulation</keyword>
<evidence type="ECO:0000256" key="2">
    <source>
        <dbReference type="ARBA" id="ARBA00023125"/>
    </source>
</evidence>
<dbReference type="Pfam" id="PF12833">
    <property type="entry name" value="HTH_18"/>
    <property type="match status" value="1"/>
</dbReference>
<dbReference type="SMART" id="SM00342">
    <property type="entry name" value="HTH_ARAC"/>
    <property type="match status" value="1"/>
</dbReference>
<dbReference type="GO" id="GO:0003700">
    <property type="term" value="F:DNA-binding transcription factor activity"/>
    <property type="evidence" value="ECO:0007669"/>
    <property type="project" value="InterPro"/>
</dbReference>
<dbReference type="Pfam" id="PF01497">
    <property type="entry name" value="Peripla_BP_2"/>
    <property type="match status" value="1"/>
</dbReference>
<dbReference type="InterPro" id="IPR002491">
    <property type="entry name" value="ABC_transptr_periplasmic_BD"/>
</dbReference>
<dbReference type="SUPFAM" id="SSF53807">
    <property type="entry name" value="Helical backbone' metal receptor"/>
    <property type="match status" value="1"/>
</dbReference>
<evidence type="ECO:0000256" key="3">
    <source>
        <dbReference type="ARBA" id="ARBA00023163"/>
    </source>
</evidence>
<evidence type="ECO:0000313" key="5">
    <source>
        <dbReference type="EMBL" id="MBD2870549.1"/>
    </source>
</evidence>
<dbReference type="AlphaFoldDB" id="A0A927CN05"/>
<accession>A0A927CN05</accession>
<dbReference type="PANTHER" id="PTHR43280">
    <property type="entry name" value="ARAC-FAMILY TRANSCRIPTIONAL REGULATOR"/>
    <property type="match status" value="1"/>
</dbReference>
<organism evidence="5 6">
    <name type="scientific">Paenibacillus arenilitoris</name>
    <dbReference type="NCBI Taxonomy" id="2772299"/>
    <lineage>
        <taxon>Bacteria</taxon>
        <taxon>Bacillati</taxon>
        <taxon>Bacillota</taxon>
        <taxon>Bacilli</taxon>
        <taxon>Bacillales</taxon>
        <taxon>Paenibacillaceae</taxon>
        <taxon>Paenibacillus</taxon>
    </lineage>
</organism>
<gene>
    <name evidence="5" type="ORF">IDH41_18365</name>
</gene>
<keyword evidence="3" id="KW-0804">Transcription</keyword>
<keyword evidence="2" id="KW-0238">DNA-binding</keyword>
<proteinExistence type="predicted"/>
<feature type="domain" description="HTH araC/xylS-type" evidence="4">
    <location>
        <begin position="170"/>
        <end position="268"/>
    </location>
</feature>
<dbReference type="PANTHER" id="PTHR43280:SF28">
    <property type="entry name" value="HTH-TYPE TRANSCRIPTIONAL ACTIVATOR RHAS"/>
    <property type="match status" value="1"/>
</dbReference>
<dbReference type="Pfam" id="PF02311">
    <property type="entry name" value="AraC_binding"/>
    <property type="match status" value="1"/>
</dbReference>
<dbReference type="InterPro" id="IPR003313">
    <property type="entry name" value="AraC-bd"/>
</dbReference>
<dbReference type="Gene3D" id="1.10.10.60">
    <property type="entry name" value="Homeodomain-like"/>
    <property type="match status" value="2"/>
</dbReference>
<reference evidence="5" key="1">
    <citation type="submission" date="2020-09" db="EMBL/GenBank/DDBJ databases">
        <title>A novel bacterium of genus Paenibacillus, isolated from South China Sea.</title>
        <authorList>
            <person name="Huang H."/>
            <person name="Mo K."/>
            <person name="Hu Y."/>
        </authorList>
    </citation>
    <scope>NUCLEOTIDE SEQUENCE</scope>
    <source>
        <strain evidence="5">IB182493</strain>
    </source>
</reference>
<dbReference type="InterPro" id="IPR018062">
    <property type="entry name" value="HTH_AraC-typ_CS"/>
</dbReference>
<dbReference type="PROSITE" id="PS00041">
    <property type="entry name" value="HTH_ARAC_FAMILY_1"/>
    <property type="match status" value="1"/>
</dbReference>
<dbReference type="SUPFAM" id="SSF46689">
    <property type="entry name" value="Homeodomain-like"/>
    <property type="match status" value="2"/>
</dbReference>
<dbReference type="InterPro" id="IPR018060">
    <property type="entry name" value="HTH_AraC"/>
</dbReference>
<dbReference type="Proteomes" id="UP000632125">
    <property type="component" value="Unassembled WGS sequence"/>
</dbReference>
<keyword evidence="6" id="KW-1185">Reference proteome</keyword>
<comment type="caution">
    <text evidence="5">The sequence shown here is derived from an EMBL/GenBank/DDBJ whole genome shotgun (WGS) entry which is preliminary data.</text>
</comment>
<evidence type="ECO:0000313" key="6">
    <source>
        <dbReference type="Proteomes" id="UP000632125"/>
    </source>
</evidence>
<name>A0A927CN05_9BACL</name>
<dbReference type="EMBL" id="JACXIY010000021">
    <property type="protein sequence ID" value="MBD2870549.1"/>
    <property type="molecule type" value="Genomic_DNA"/>
</dbReference>
<protein>
    <submittedName>
        <fullName evidence="5">AraC family transcriptional regulator</fullName>
    </submittedName>
</protein>
<dbReference type="GO" id="GO:0043565">
    <property type="term" value="F:sequence-specific DNA binding"/>
    <property type="evidence" value="ECO:0007669"/>
    <property type="project" value="InterPro"/>
</dbReference>
<dbReference type="SUPFAM" id="SSF51215">
    <property type="entry name" value="Regulatory protein AraC"/>
    <property type="match status" value="1"/>
</dbReference>
<evidence type="ECO:0000256" key="1">
    <source>
        <dbReference type="ARBA" id="ARBA00023015"/>
    </source>
</evidence>
<dbReference type="Gene3D" id="3.40.50.1980">
    <property type="entry name" value="Nitrogenase molybdenum iron protein domain"/>
    <property type="match status" value="2"/>
</dbReference>
<dbReference type="RefSeq" id="WP_190863570.1">
    <property type="nucleotide sequence ID" value="NZ_JACXIY010000021.1"/>
</dbReference>
<dbReference type="PROSITE" id="PS01124">
    <property type="entry name" value="HTH_ARAC_FAMILY_2"/>
    <property type="match status" value="1"/>
</dbReference>